<accession>A0A816UVE3</accession>
<organism evidence="2 3">
    <name type="scientific">Rotaria magnacalcarata</name>
    <dbReference type="NCBI Taxonomy" id="392030"/>
    <lineage>
        <taxon>Eukaryota</taxon>
        <taxon>Metazoa</taxon>
        <taxon>Spiralia</taxon>
        <taxon>Gnathifera</taxon>
        <taxon>Rotifera</taxon>
        <taxon>Eurotatoria</taxon>
        <taxon>Bdelloidea</taxon>
        <taxon>Philodinida</taxon>
        <taxon>Philodinidae</taxon>
        <taxon>Rotaria</taxon>
    </lineage>
</organism>
<dbReference type="InterPro" id="IPR012337">
    <property type="entry name" value="RNaseH-like_sf"/>
</dbReference>
<evidence type="ECO:0000256" key="1">
    <source>
        <dbReference type="SAM" id="MobiDB-lite"/>
    </source>
</evidence>
<sequence>MQNCEELTTINEHSSILPQIELNENSASNSDIESQPEVQVLDINNKINSFPSRLKSQQSSKEKRSPGHRKKYLSSWENDPASFYLSYSYDTLGKKQVKYLCWLYKKSNENTGTDMLGCRLCEEYHMIKNKNGKENTWATKGFNVLALDKIKEHRLNEKHREAEQLEVQRTSSNQPDWISTRSNVLSRQEEAVKNLMYSCIHLCQNDHSLNSFSPLCDLLEKVGVKLLPAEVAGISYRNDNAALIFLQHIANVSHKDLLSKLKKSPVLGFMMDESTSRSIEKNCIVYVRYLENFEPRTTFYGIINMEGDGSAENIVKNLSTSWENDDLQPSRTCWLATDNASTFKGIHNGVAAKLRKHHDMPCLELNTCVAHSYALVGKQAGQYIDGDGKMRVRPLIANFENLIGKIYTYFNRSASRQHKLKQWYNFLTMPELKFKRIFEIRWLSIRNCLRPIINNMKPGNQALLALLEHTSSDLNTSQNEREAAAELLMEILDDRFLFILHFHFDIHECISGELTKMMQKDDISYKMLMDTVSAKKQMLVAWTKQSNGMCPWGPSLAEYLSLTEGGNSFGAFKVPSKASRDVLTEECCLHVQRLLEEIERRFPPSELHRCFSFLFDPLAIEENQALFNEATYGRQELQYLRQKYQNLSGFDSKNVQMEWESFKPLMVNFIGNKFSNASPAKFWKNFIELKTTTNERFSEEFKNILILLSIYLISPLNSAECERGYSAANRIQTIARSRITNETLNCLLTVRLLLGDNIRSAPCHQIVEEAFKSWNDPESSRRLNRVKLIIDVPDDYEPYRQSRSNIMKRKRLDYSTTYSANSMKPKKPKANSIKCANRCGQTISYDDPMQVNSILCCHQHEEYEWVDAEDSCRRWLCNFCRIKLAISTDTNTWFCEDHRDMHEEIEEISPAI</sequence>
<evidence type="ECO:0000313" key="3">
    <source>
        <dbReference type="Proteomes" id="UP000663824"/>
    </source>
</evidence>
<protein>
    <submittedName>
        <fullName evidence="2">Uncharacterized protein</fullName>
    </submittedName>
</protein>
<name>A0A816UVE3_9BILA</name>
<gene>
    <name evidence="2" type="ORF">MBJ925_LOCUS24588</name>
</gene>
<dbReference type="AlphaFoldDB" id="A0A816UVE3"/>
<evidence type="ECO:0000313" key="2">
    <source>
        <dbReference type="EMBL" id="CAF2113713.1"/>
    </source>
</evidence>
<proteinExistence type="predicted"/>
<reference evidence="2" key="1">
    <citation type="submission" date="2021-02" db="EMBL/GenBank/DDBJ databases">
        <authorList>
            <person name="Nowell W R."/>
        </authorList>
    </citation>
    <scope>NUCLEOTIDE SEQUENCE</scope>
</reference>
<dbReference type="Proteomes" id="UP000663824">
    <property type="component" value="Unassembled WGS sequence"/>
</dbReference>
<feature type="region of interest" description="Disordered" evidence="1">
    <location>
        <begin position="52"/>
        <end position="72"/>
    </location>
</feature>
<comment type="caution">
    <text evidence="2">The sequence shown here is derived from an EMBL/GenBank/DDBJ whole genome shotgun (WGS) entry which is preliminary data.</text>
</comment>
<dbReference type="PANTHER" id="PTHR46880:SF5">
    <property type="entry name" value="DUF4371 DOMAIN-CONTAINING PROTEIN"/>
    <property type="match status" value="1"/>
</dbReference>
<dbReference type="SUPFAM" id="SSF53098">
    <property type="entry name" value="Ribonuclease H-like"/>
    <property type="match status" value="1"/>
</dbReference>
<dbReference type="EMBL" id="CAJNRE010012793">
    <property type="protein sequence ID" value="CAF2113713.1"/>
    <property type="molecule type" value="Genomic_DNA"/>
</dbReference>
<dbReference type="PANTHER" id="PTHR46880">
    <property type="entry name" value="RAS-ASSOCIATING DOMAIN-CONTAINING PROTEIN"/>
    <property type="match status" value="1"/>
</dbReference>